<evidence type="ECO:0000313" key="3">
    <source>
        <dbReference type="EMBL" id="QHL88069.1"/>
    </source>
</evidence>
<dbReference type="KEGG" id="nib:GU926_11760"/>
<protein>
    <submittedName>
        <fullName evidence="3">TonB-dependent receptor plug domain-containing protein</fullName>
    </submittedName>
</protein>
<accession>A0A6P1P0A7</accession>
<comment type="subcellular location">
    <subcellularLocation>
        <location evidence="1">Cell outer membrane</location>
        <topology evidence="1">Multi-pass membrane protein</topology>
    </subcellularLocation>
</comment>
<keyword evidence="1" id="KW-0812">Transmembrane</keyword>
<sequence>MHSPYKLLKYPLALAFLILLAGFAPKHWQANPVLEKILAQLTSFTKNYPQEKAYLHLDKPYYAAGEDLWFKAYLVNGADNTPSLMSKVLYVELLNEQDSIYSRAVVPVENGVGKGDFALQDTIPEGKYRLRAYTSWMQNFDEDYFYHQDLQIWNPRTSDVATTASFQFIPQTSGDSVVATVTVKDQRESPLRQTPFTYRTTIHQKTASVRKGVTNANGTSQIRFFLPHTEKPHAAQLAVTVQPEGKRPTKHQFLVPNPSQRLDVQFMPEGGHLVADMWSMVGVKVTNAAGMGQDLQGGIYDQTGKKVADFKTQKFGMGRFGLVPQKGMTYQARVKDGAGKEVTYPLPAAQAEGVVLAVDNSKKDNIKMKIFLVGYSSESNRPQSISIVGQSGGRVYFTGHVAQPKELLMVDVPRANFPTGVAQFTLFSETGTPLAERLVFVNHQQHLQLTLTPDQPSYKTREKVTMRLQAKDHTGKPVSGHFSVAVTDAQKVELVENGSSILTHLLLTSDLRGHIEQPGYYFSSENPEVTLALDNLMLTQGWRRFVWKDILAGKMPTASFPMEQSLTVGGTVLKPSGKQEPFALLTLYDLRNITNMAKDTADAQGKFRFGVNGITDSTYLVVKAKPAKGKGSLELRLDKSLPIAKVQPRAPFGPLPESISAAQQSYLKANREQLRLDQLSGKSILLGDIDIKARKEAAETPYYNGLLTHPDRTVKSSELVQGLDLLNNLNGRVAGIMLRNGNISMRGAGPPLYLLDGMPVDVEYIRGISVMEVERIDIIKPGPTAVMYGTEGGNGVIVVSLKKGSTGASTASRFSGTAGYTGVRFQNAREFYMPLYDQPQKEEKPDFRTTIFWSPAVQTDTDGHAEFSFFAADAPTTYRALVEGFTAYGQLGHGTATLQVKKAL</sequence>
<dbReference type="RefSeq" id="WP_160692080.1">
    <property type="nucleotide sequence ID" value="NZ_CP047897.1"/>
</dbReference>
<dbReference type="PROSITE" id="PS52016">
    <property type="entry name" value="TONB_DEPENDENT_REC_3"/>
    <property type="match status" value="1"/>
</dbReference>
<keyword evidence="1" id="KW-1134">Transmembrane beta strand</keyword>
<dbReference type="InterPro" id="IPR012910">
    <property type="entry name" value="Plug_dom"/>
</dbReference>
<keyword evidence="1" id="KW-0998">Cell outer membrane</keyword>
<evidence type="ECO:0000256" key="1">
    <source>
        <dbReference type="PROSITE-ProRule" id="PRU01360"/>
    </source>
</evidence>
<keyword evidence="1" id="KW-0472">Membrane</keyword>
<dbReference type="InterPro" id="IPR037066">
    <property type="entry name" value="Plug_dom_sf"/>
</dbReference>
<dbReference type="Gene3D" id="2.60.40.1930">
    <property type="match status" value="1"/>
</dbReference>
<keyword evidence="1" id="KW-0813">Transport</keyword>
<dbReference type="Pfam" id="PF07715">
    <property type="entry name" value="Plug"/>
    <property type="match status" value="1"/>
</dbReference>
<dbReference type="InterPro" id="IPR039426">
    <property type="entry name" value="TonB-dep_rcpt-like"/>
</dbReference>
<dbReference type="AlphaFoldDB" id="A0A6P1P0A7"/>
<keyword evidence="4" id="KW-1185">Reference proteome</keyword>
<dbReference type="Proteomes" id="UP000464214">
    <property type="component" value="Chromosome"/>
</dbReference>
<evidence type="ECO:0000313" key="4">
    <source>
        <dbReference type="Proteomes" id="UP000464214"/>
    </source>
</evidence>
<evidence type="ECO:0000259" key="2">
    <source>
        <dbReference type="Pfam" id="PF07715"/>
    </source>
</evidence>
<dbReference type="SUPFAM" id="SSF56935">
    <property type="entry name" value="Porins"/>
    <property type="match status" value="1"/>
</dbReference>
<comment type="similarity">
    <text evidence="1">Belongs to the TonB-dependent receptor family.</text>
</comment>
<gene>
    <name evidence="3" type="ORF">GU926_11760</name>
</gene>
<keyword evidence="3" id="KW-0675">Receptor</keyword>
<proteinExistence type="inferred from homology"/>
<reference evidence="3 4" key="1">
    <citation type="submission" date="2020-01" db="EMBL/GenBank/DDBJ databases">
        <authorList>
            <person name="Kim M."/>
        </authorList>
    </citation>
    <scope>NUCLEOTIDE SEQUENCE [LARGE SCALE GENOMIC DNA]</scope>
    <source>
        <strain evidence="3 4">BT10</strain>
    </source>
</reference>
<name>A0A6P1P0A7_9BACT</name>
<dbReference type="EMBL" id="CP047897">
    <property type="protein sequence ID" value="QHL88069.1"/>
    <property type="molecule type" value="Genomic_DNA"/>
</dbReference>
<dbReference type="GO" id="GO:0009279">
    <property type="term" value="C:cell outer membrane"/>
    <property type="evidence" value="ECO:0007669"/>
    <property type="project" value="UniProtKB-SubCell"/>
</dbReference>
<feature type="domain" description="TonB-dependent receptor plug" evidence="2">
    <location>
        <begin position="735"/>
        <end position="796"/>
    </location>
</feature>
<dbReference type="Gene3D" id="2.170.130.10">
    <property type="entry name" value="TonB-dependent receptor, plug domain"/>
    <property type="match status" value="1"/>
</dbReference>
<organism evidence="3 4">
    <name type="scientific">Nibribacter ruber</name>
    <dbReference type="NCBI Taxonomy" id="2698458"/>
    <lineage>
        <taxon>Bacteria</taxon>
        <taxon>Pseudomonadati</taxon>
        <taxon>Bacteroidota</taxon>
        <taxon>Cytophagia</taxon>
        <taxon>Cytophagales</taxon>
        <taxon>Hymenobacteraceae</taxon>
        <taxon>Nibribacter</taxon>
    </lineage>
</organism>